<gene>
    <name evidence="1" type="ORF">NSK11_contig00005-0001</name>
</gene>
<dbReference type="AlphaFoldDB" id="A0ABC9YMH9"/>
<sequence>SAPVPDTFTPGTATPINPSLADAVAVIGNQVDAVVDSLRDAITAMPALIPTGA</sequence>
<protein>
    <submittedName>
        <fullName evidence="1">Uncharacterized protein</fullName>
    </submittedName>
</protein>
<comment type="caution">
    <text evidence="1">The sequence shown here is derived from an EMBL/GenBank/DDBJ whole genome shotgun (WGS) entry which is preliminary data.</text>
</comment>
<reference evidence="1 2" key="2">
    <citation type="journal article" date="2016" name="Genome Announc.">
        <title>Draft Genome Sequence of Erythromycin- and Oxytetracycline-Sensitive Nocardia seriolae Strain U-1 (NBRC 110359).</title>
        <authorList>
            <person name="Imajoh M."/>
            <person name="Sukeda M."/>
            <person name="Shimizu M."/>
            <person name="Yamane J."/>
            <person name="Ohnishi K."/>
            <person name="Oshima S."/>
        </authorList>
    </citation>
    <scope>NUCLEOTIDE SEQUENCE [LARGE SCALE GENOMIC DNA]</scope>
    <source>
        <strain evidence="1 2">U-1</strain>
    </source>
</reference>
<accession>A0ABC9YMH9</accession>
<dbReference type="EMBL" id="BBYQ01000005">
    <property type="protein sequence ID" value="GAP26273.1"/>
    <property type="molecule type" value="Genomic_DNA"/>
</dbReference>
<reference evidence="2" key="1">
    <citation type="submission" date="2015-07" db="EMBL/GenBank/DDBJ databases">
        <title>Nocardia seriolae U-1 whole genome shotgun sequence.</title>
        <authorList>
            <person name="Imajoh M."/>
            <person name="Fukumoto Y."/>
            <person name="Sukeda M."/>
            <person name="Yamane J."/>
            <person name="Yamasaki K."/>
            <person name="Shimizu M."/>
            <person name="Ohnishi K."/>
            <person name="Oshima S."/>
        </authorList>
    </citation>
    <scope>NUCLEOTIDE SEQUENCE [LARGE SCALE GENOMIC DNA]</scope>
    <source>
        <strain evidence="2">U-1</strain>
    </source>
</reference>
<evidence type="ECO:0000313" key="1">
    <source>
        <dbReference type="EMBL" id="GAP26273.1"/>
    </source>
</evidence>
<keyword evidence="2" id="KW-1185">Reference proteome</keyword>
<proteinExistence type="predicted"/>
<feature type="non-terminal residue" evidence="1">
    <location>
        <position position="1"/>
    </location>
</feature>
<name>A0ABC9YMH9_9NOCA</name>
<dbReference type="Proteomes" id="UP000037179">
    <property type="component" value="Unassembled WGS sequence"/>
</dbReference>
<evidence type="ECO:0000313" key="2">
    <source>
        <dbReference type="Proteomes" id="UP000037179"/>
    </source>
</evidence>
<organism evidence="1 2">
    <name type="scientific">Nocardia seriolae</name>
    <dbReference type="NCBI Taxonomy" id="37332"/>
    <lineage>
        <taxon>Bacteria</taxon>
        <taxon>Bacillati</taxon>
        <taxon>Actinomycetota</taxon>
        <taxon>Actinomycetes</taxon>
        <taxon>Mycobacteriales</taxon>
        <taxon>Nocardiaceae</taxon>
        <taxon>Nocardia</taxon>
    </lineage>
</organism>